<evidence type="ECO:0000313" key="2">
    <source>
        <dbReference type="EMBL" id="KAJ8409939.1"/>
    </source>
</evidence>
<gene>
    <name evidence="2" type="ORF">AAFF_G00209800</name>
</gene>
<evidence type="ECO:0000313" key="3">
    <source>
        <dbReference type="Proteomes" id="UP001221898"/>
    </source>
</evidence>
<organism evidence="2 3">
    <name type="scientific">Aldrovandia affinis</name>
    <dbReference type="NCBI Taxonomy" id="143900"/>
    <lineage>
        <taxon>Eukaryota</taxon>
        <taxon>Metazoa</taxon>
        <taxon>Chordata</taxon>
        <taxon>Craniata</taxon>
        <taxon>Vertebrata</taxon>
        <taxon>Euteleostomi</taxon>
        <taxon>Actinopterygii</taxon>
        <taxon>Neopterygii</taxon>
        <taxon>Teleostei</taxon>
        <taxon>Notacanthiformes</taxon>
        <taxon>Halosauridae</taxon>
        <taxon>Aldrovandia</taxon>
    </lineage>
</organism>
<sequence length="311" mass="33893">MRGMDPKKHFQYFRMTNDHFDRLVRRLGPATHQRTTNIDTAQRLAVTLQLLASGGTQQSIVASNKLGNSTLSSLYRSVDGKHVVMKAPPNSGSDFINYKGHHSIVLMAYCDGGVYQDSQFGGGLLQGKLDIPPPANLPGTGATVPHVLVDNAAFPLHVPTLTTTERSTTTAILGPVIENTFGILAARWRILGHSLEFRPDKAVDVVKACIALHNFLACTDAANKPNTRYIPPNFTDSPSASGEPQPGEWRRQVAGDRNLLTPRRLSACSARATQDAFAVRNDLMGFFQSPCNNQERLTKLNTGTTDIDTLS</sequence>
<dbReference type="AlphaFoldDB" id="A0AAD7SW68"/>
<dbReference type="EMBL" id="JAINUG010000028">
    <property type="protein sequence ID" value="KAJ8409939.1"/>
    <property type="molecule type" value="Genomic_DNA"/>
</dbReference>
<dbReference type="Proteomes" id="UP001221898">
    <property type="component" value="Unassembled WGS sequence"/>
</dbReference>
<name>A0AAD7SW68_9TELE</name>
<comment type="caution">
    <text evidence="2">The sequence shown here is derived from an EMBL/GenBank/DDBJ whole genome shotgun (WGS) entry which is preliminary data.</text>
</comment>
<protein>
    <recommendedName>
        <fullName evidence="4">DDE Tnp4 domain-containing protein</fullName>
    </recommendedName>
</protein>
<accession>A0AAD7SW68</accession>
<proteinExistence type="predicted"/>
<keyword evidence="3" id="KW-1185">Reference proteome</keyword>
<evidence type="ECO:0008006" key="4">
    <source>
        <dbReference type="Google" id="ProtNLM"/>
    </source>
</evidence>
<feature type="region of interest" description="Disordered" evidence="1">
    <location>
        <begin position="229"/>
        <end position="249"/>
    </location>
</feature>
<evidence type="ECO:0000256" key="1">
    <source>
        <dbReference type="SAM" id="MobiDB-lite"/>
    </source>
</evidence>
<reference evidence="2" key="1">
    <citation type="journal article" date="2023" name="Science">
        <title>Genome structures resolve the early diversification of teleost fishes.</title>
        <authorList>
            <person name="Parey E."/>
            <person name="Louis A."/>
            <person name="Montfort J."/>
            <person name="Bouchez O."/>
            <person name="Roques C."/>
            <person name="Iampietro C."/>
            <person name="Lluch J."/>
            <person name="Castinel A."/>
            <person name="Donnadieu C."/>
            <person name="Desvignes T."/>
            <person name="Floi Bucao C."/>
            <person name="Jouanno E."/>
            <person name="Wen M."/>
            <person name="Mejri S."/>
            <person name="Dirks R."/>
            <person name="Jansen H."/>
            <person name="Henkel C."/>
            <person name="Chen W.J."/>
            <person name="Zahm M."/>
            <person name="Cabau C."/>
            <person name="Klopp C."/>
            <person name="Thompson A.W."/>
            <person name="Robinson-Rechavi M."/>
            <person name="Braasch I."/>
            <person name="Lecointre G."/>
            <person name="Bobe J."/>
            <person name="Postlethwait J.H."/>
            <person name="Berthelot C."/>
            <person name="Roest Crollius H."/>
            <person name="Guiguen Y."/>
        </authorList>
    </citation>
    <scope>NUCLEOTIDE SEQUENCE</scope>
    <source>
        <strain evidence="2">NC1722</strain>
    </source>
</reference>